<evidence type="ECO:0000313" key="2">
    <source>
        <dbReference type="EMBL" id="UOX32905.1"/>
    </source>
</evidence>
<evidence type="ECO:0000313" key="3">
    <source>
        <dbReference type="Proteomes" id="UP000830454"/>
    </source>
</evidence>
<gene>
    <name evidence="2" type="ORF">LXD69_12765</name>
</gene>
<accession>A0ABY4HJL4</accession>
<dbReference type="EMBL" id="CP090145">
    <property type="protein sequence ID" value="UOX32905.1"/>
    <property type="molecule type" value="Genomic_DNA"/>
</dbReference>
<protein>
    <submittedName>
        <fullName evidence="2">Uncharacterized protein</fullName>
    </submittedName>
</protein>
<evidence type="ECO:0000256" key="1">
    <source>
        <dbReference type="SAM" id="MobiDB-lite"/>
    </source>
</evidence>
<keyword evidence="3" id="KW-1185">Reference proteome</keyword>
<name>A0ABY4HJL4_9FLAO</name>
<feature type="compositionally biased region" description="Basic and acidic residues" evidence="1">
    <location>
        <begin position="22"/>
        <end position="41"/>
    </location>
</feature>
<sequence length="82" mass="8939">MKKVTFAIACLALLANLSCKEQKEEPTVEKTETVVIEKETEPSESDGTSISIDKDGVEFSSKSGENKTEVEIKDDKASVKSE</sequence>
<dbReference type="RefSeq" id="WP_045966860.1">
    <property type="nucleotide sequence ID" value="NZ_CP090145.1"/>
</dbReference>
<feature type="compositionally biased region" description="Basic and acidic residues" evidence="1">
    <location>
        <begin position="64"/>
        <end position="82"/>
    </location>
</feature>
<reference evidence="2" key="2">
    <citation type="submission" date="2022-04" db="EMBL/GenBank/DDBJ databases">
        <title>Complete Genome Sequence of Flavobacterium sediminilitoris YSM-43, Isolated from a Tidal Sediment.</title>
        <authorList>
            <person name="Lee P.A."/>
        </authorList>
    </citation>
    <scope>NUCLEOTIDE SEQUENCE</scope>
    <source>
        <strain evidence="2">YSM-43</strain>
    </source>
</reference>
<dbReference type="Proteomes" id="UP000830454">
    <property type="component" value="Chromosome"/>
</dbReference>
<proteinExistence type="predicted"/>
<feature type="region of interest" description="Disordered" evidence="1">
    <location>
        <begin position="22"/>
        <end position="82"/>
    </location>
</feature>
<reference evidence="2" key="1">
    <citation type="submission" date="2021-12" db="EMBL/GenBank/DDBJ databases">
        <authorList>
            <person name="Cha I.-T."/>
            <person name="Lee K.-E."/>
            <person name="Park S.-J."/>
        </authorList>
    </citation>
    <scope>NUCLEOTIDE SEQUENCE</scope>
    <source>
        <strain evidence="2">YSM-43</strain>
    </source>
</reference>
<organism evidence="2 3">
    <name type="scientific">Flavobacterium sediminilitoris</name>
    <dbReference type="NCBI Taxonomy" id="2024526"/>
    <lineage>
        <taxon>Bacteria</taxon>
        <taxon>Pseudomonadati</taxon>
        <taxon>Bacteroidota</taxon>
        <taxon>Flavobacteriia</taxon>
        <taxon>Flavobacteriales</taxon>
        <taxon>Flavobacteriaceae</taxon>
        <taxon>Flavobacterium</taxon>
    </lineage>
</organism>